<dbReference type="EC" id="2.7.11.25" evidence="2"/>
<evidence type="ECO:0000256" key="2">
    <source>
        <dbReference type="ARBA" id="ARBA00012406"/>
    </source>
</evidence>
<dbReference type="GO" id="GO:0005737">
    <property type="term" value="C:cytoplasm"/>
    <property type="evidence" value="ECO:0007669"/>
    <property type="project" value="TreeGrafter"/>
</dbReference>
<feature type="compositionally biased region" description="Low complexity" evidence="10">
    <location>
        <begin position="100"/>
        <end position="113"/>
    </location>
</feature>
<dbReference type="GO" id="GO:0106310">
    <property type="term" value="F:protein serine kinase activity"/>
    <property type="evidence" value="ECO:0007669"/>
    <property type="project" value="RHEA"/>
</dbReference>
<evidence type="ECO:0000256" key="5">
    <source>
        <dbReference type="ARBA" id="ARBA00022777"/>
    </source>
</evidence>
<evidence type="ECO:0000256" key="3">
    <source>
        <dbReference type="ARBA" id="ARBA00022679"/>
    </source>
</evidence>
<comment type="catalytic activity">
    <reaction evidence="7">
        <text>L-threonyl-[protein] + ATP = O-phospho-L-threonyl-[protein] + ADP + H(+)</text>
        <dbReference type="Rhea" id="RHEA:46608"/>
        <dbReference type="Rhea" id="RHEA-COMP:11060"/>
        <dbReference type="Rhea" id="RHEA-COMP:11605"/>
        <dbReference type="ChEBI" id="CHEBI:15378"/>
        <dbReference type="ChEBI" id="CHEBI:30013"/>
        <dbReference type="ChEBI" id="CHEBI:30616"/>
        <dbReference type="ChEBI" id="CHEBI:61977"/>
        <dbReference type="ChEBI" id="CHEBI:456216"/>
        <dbReference type="EC" id="2.7.11.25"/>
    </reaction>
</comment>
<dbReference type="PROSITE" id="PS50011">
    <property type="entry name" value="PROTEIN_KINASE_DOM"/>
    <property type="match status" value="1"/>
</dbReference>
<dbReference type="Proteomes" id="UP000231279">
    <property type="component" value="Unassembled WGS sequence"/>
</dbReference>
<keyword evidence="5" id="KW-0418">Kinase</keyword>
<feature type="region of interest" description="Disordered" evidence="10">
    <location>
        <begin position="237"/>
        <end position="320"/>
    </location>
</feature>
<gene>
    <name evidence="12" type="ORF">CDL12_08198</name>
</gene>
<dbReference type="PROSITE" id="PS00107">
    <property type="entry name" value="PROTEIN_KINASE_ATP"/>
    <property type="match status" value="1"/>
</dbReference>
<comment type="caution">
    <text evidence="12">The sequence shown here is derived from an EMBL/GenBank/DDBJ whole genome shotgun (WGS) entry which is preliminary data.</text>
</comment>
<comment type="catalytic activity">
    <reaction evidence="8">
        <text>L-seryl-[protein] + ATP = O-phospho-L-seryl-[protein] + ADP + H(+)</text>
        <dbReference type="Rhea" id="RHEA:17989"/>
        <dbReference type="Rhea" id="RHEA-COMP:9863"/>
        <dbReference type="Rhea" id="RHEA-COMP:11604"/>
        <dbReference type="ChEBI" id="CHEBI:15378"/>
        <dbReference type="ChEBI" id="CHEBI:29999"/>
        <dbReference type="ChEBI" id="CHEBI:30616"/>
        <dbReference type="ChEBI" id="CHEBI:83421"/>
        <dbReference type="ChEBI" id="CHEBI:456216"/>
        <dbReference type="EC" id="2.7.11.25"/>
    </reaction>
</comment>
<evidence type="ECO:0000256" key="1">
    <source>
        <dbReference type="ARBA" id="ARBA00006529"/>
    </source>
</evidence>
<dbReference type="SMART" id="SM00220">
    <property type="entry name" value="S_TKc"/>
    <property type="match status" value="1"/>
</dbReference>
<comment type="similarity">
    <text evidence="1">Belongs to the protein kinase superfamily. STE Ser/Thr protein kinase family. MAP kinase kinase kinase subfamily.</text>
</comment>
<dbReference type="GO" id="GO:0005524">
    <property type="term" value="F:ATP binding"/>
    <property type="evidence" value="ECO:0007669"/>
    <property type="project" value="UniProtKB-UniRule"/>
</dbReference>
<evidence type="ECO:0000256" key="7">
    <source>
        <dbReference type="ARBA" id="ARBA00047559"/>
    </source>
</evidence>
<evidence type="ECO:0000313" key="13">
    <source>
        <dbReference type="Proteomes" id="UP000231279"/>
    </source>
</evidence>
<evidence type="ECO:0000256" key="4">
    <source>
        <dbReference type="ARBA" id="ARBA00022741"/>
    </source>
</evidence>
<name>A0A2G9HNV6_9LAMI</name>
<evidence type="ECO:0000259" key="11">
    <source>
        <dbReference type="PROSITE" id="PS50011"/>
    </source>
</evidence>
<sequence length="691" mass="76453">MHWWQGAFTSSSKSHSDDDSVIVGDGASRYSLKPRFFSSRWSRNLTRSRKLRQVDKDDSDSWRSPSYFGDSSSRSASASPQPLPLPELHVLLRRDPKFASSSSNSLPLPSPDSIQSQRGGFEEKERERERGRRIAEAFSENAIDGFNGFKRLACQETRRNVENSETQSSRKSQQKQNAKQRSSKSYYINIPISAPTSPYSSPVLSPPNNDMLANYYMTPPSIFHVWSAPEMPHSDGNLGLNLNHQMPSERTASSVDNSPLQSPRISSGLHVRSPPRPASPLPTKLPSETPVARRESNTQATVHPLPLPPGAGMASQPSPISPIASTSDFPGAFMHPQPAPISVVGAKPEFPGANIPTQPSPISQAAGKPELMPIKTQWQKGKLIGRGTFGSVYVAYNRETGALCAMKEVEILPDDSKSSESMRQLEQEIKVLSNLKHPNIVQYYGSEIVGDKFYIYLEYVHPGSINKFISDHCGAITEPIVRNFTRHILCGLAYLHSTKTIHRDIKGANLLVDAYGVVKLADFGMAKHLNGSLSNLSLKGSPYWLAPELLQSVMQKDGSSDLALAVDIWSLGCTVIEMMNGKPPWSEYEGAAALFKVLKETPPIPETLSADGKDFLQCCFRRNPADRPTASKLLDHPFVNYLQQPDACTQSFKAVRLTDNITFFRERPCYKFDQVPASLDTQIKKGKLARK</sequence>
<evidence type="ECO:0000256" key="8">
    <source>
        <dbReference type="ARBA" id="ARBA00048329"/>
    </source>
</evidence>
<feature type="compositionally biased region" description="Basic and acidic residues" evidence="10">
    <location>
        <begin position="52"/>
        <end position="61"/>
    </location>
</feature>
<protein>
    <recommendedName>
        <fullName evidence="2">mitogen-activated protein kinase kinase kinase</fullName>
        <ecNumber evidence="2">2.7.11.25</ecNumber>
    </recommendedName>
</protein>
<dbReference type="STRING" id="429701.A0A2G9HNV6"/>
<feature type="compositionally biased region" description="Polar residues" evidence="10">
    <location>
        <begin position="163"/>
        <end position="186"/>
    </location>
</feature>
<dbReference type="PANTHER" id="PTHR48016:SF5">
    <property type="entry name" value="MITOGEN-ACTIVATED PROTEIN KINASE KINASE KINASE 5"/>
    <property type="match status" value="1"/>
</dbReference>
<dbReference type="InterPro" id="IPR017441">
    <property type="entry name" value="Protein_kinase_ATP_BS"/>
</dbReference>
<dbReference type="Gene3D" id="1.10.510.10">
    <property type="entry name" value="Transferase(Phosphotransferase) domain 1"/>
    <property type="match status" value="1"/>
</dbReference>
<feature type="compositionally biased region" description="Low complexity" evidence="10">
    <location>
        <begin position="71"/>
        <end position="80"/>
    </location>
</feature>
<dbReference type="SUPFAM" id="SSF56112">
    <property type="entry name" value="Protein kinase-like (PK-like)"/>
    <property type="match status" value="1"/>
</dbReference>
<dbReference type="PANTHER" id="PTHR48016">
    <property type="entry name" value="MAP KINASE KINASE KINASE SSK2-RELATED-RELATED"/>
    <property type="match status" value="1"/>
</dbReference>
<dbReference type="Pfam" id="PF00069">
    <property type="entry name" value="Pkinase"/>
    <property type="match status" value="1"/>
</dbReference>
<feature type="region of interest" description="Disordered" evidence="10">
    <location>
        <begin position="98"/>
        <end position="131"/>
    </location>
</feature>
<organism evidence="12 13">
    <name type="scientific">Handroanthus impetiginosus</name>
    <dbReference type="NCBI Taxonomy" id="429701"/>
    <lineage>
        <taxon>Eukaryota</taxon>
        <taxon>Viridiplantae</taxon>
        <taxon>Streptophyta</taxon>
        <taxon>Embryophyta</taxon>
        <taxon>Tracheophyta</taxon>
        <taxon>Spermatophyta</taxon>
        <taxon>Magnoliopsida</taxon>
        <taxon>eudicotyledons</taxon>
        <taxon>Gunneridae</taxon>
        <taxon>Pentapetalae</taxon>
        <taxon>asterids</taxon>
        <taxon>lamiids</taxon>
        <taxon>Lamiales</taxon>
        <taxon>Bignoniaceae</taxon>
        <taxon>Crescentiina</taxon>
        <taxon>Tabebuia alliance</taxon>
        <taxon>Handroanthus</taxon>
    </lineage>
</organism>
<keyword evidence="6 9" id="KW-0067">ATP-binding</keyword>
<feature type="domain" description="Protein kinase" evidence="11">
    <location>
        <begin position="378"/>
        <end position="639"/>
    </location>
</feature>
<keyword evidence="3 12" id="KW-0808">Transferase</keyword>
<dbReference type="FunFam" id="1.10.510.10:FF:000357">
    <property type="entry name" value="Mitogen-activated protein kinase kinase kinase 5"/>
    <property type="match status" value="1"/>
</dbReference>
<feature type="region of interest" description="Disordered" evidence="10">
    <location>
        <begin position="158"/>
        <end position="187"/>
    </location>
</feature>
<keyword evidence="4 9" id="KW-0547">Nucleotide-binding</keyword>
<dbReference type="AlphaFoldDB" id="A0A2G9HNV6"/>
<evidence type="ECO:0000256" key="10">
    <source>
        <dbReference type="SAM" id="MobiDB-lite"/>
    </source>
</evidence>
<evidence type="ECO:0000256" key="6">
    <source>
        <dbReference type="ARBA" id="ARBA00022840"/>
    </source>
</evidence>
<evidence type="ECO:0000256" key="9">
    <source>
        <dbReference type="PROSITE-ProRule" id="PRU10141"/>
    </source>
</evidence>
<feature type="compositionally biased region" description="Basic and acidic residues" evidence="10">
    <location>
        <begin position="120"/>
        <end position="131"/>
    </location>
</feature>
<dbReference type="OrthoDB" id="266718at2759"/>
<reference evidence="13" key="1">
    <citation type="journal article" date="2018" name="Gigascience">
        <title>Genome assembly of the Pink Ipe (Handroanthus impetiginosus, Bignoniaceae), a highly valued, ecologically keystone Neotropical timber forest tree.</title>
        <authorList>
            <person name="Silva-Junior O.B."/>
            <person name="Grattapaglia D."/>
            <person name="Novaes E."/>
            <person name="Collevatti R.G."/>
        </authorList>
    </citation>
    <scope>NUCLEOTIDE SEQUENCE [LARGE SCALE GENOMIC DNA]</scope>
    <source>
        <strain evidence="13">cv. UFG-1</strain>
    </source>
</reference>
<feature type="region of interest" description="Disordered" evidence="10">
    <location>
        <begin position="48"/>
        <end position="83"/>
    </location>
</feature>
<feature type="region of interest" description="Disordered" evidence="10">
    <location>
        <begin position="1"/>
        <end position="25"/>
    </location>
</feature>
<dbReference type="GO" id="GO:0004709">
    <property type="term" value="F:MAP kinase kinase kinase activity"/>
    <property type="evidence" value="ECO:0007669"/>
    <property type="project" value="UniProtKB-EC"/>
</dbReference>
<feature type="binding site" evidence="9">
    <location>
        <position position="407"/>
    </location>
    <ligand>
        <name>ATP</name>
        <dbReference type="ChEBI" id="CHEBI:30616"/>
    </ligand>
</feature>
<dbReference type="InterPro" id="IPR011009">
    <property type="entry name" value="Kinase-like_dom_sf"/>
</dbReference>
<feature type="compositionally biased region" description="Polar residues" evidence="10">
    <location>
        <begin position="240"/>
        <end position="265"/>
    </location>
</feature>
<dbReference type="InterPro" id="IPR000719">
    <property type="entry name" value="Prot_kinase_dom"/>
</dbReference>
<dbReference type="InterPro" id="IPR050538">
    <property type="entry name" value="MAP_kinase_kinase_kinase"/>
</dbReference>
<proteinExistence type="inferred from homology"/>
<accession>A0A2G9HNV6</accession>
<keyword evidence="13" id="KW-1185">Reference proteome</keyword>
<dbReference type="EMBL" id="NKXS01001329">
    <property type="protein sequence ID" value="PIN19123.1"/>
    <property type="molecule type" value="Genomic_DNA"/>
</dbReference>
<evidence type="ECO:0000313" key="12">
    <source>
        <dbReference type="EMBL" id="PIN19123.1"/>
    </source>
</evidence>